<reference evidence="4" key="1">
    <citation type="submission" date="2010-07" db="EMBL/GenBank/DDBJ databases">
        <title>The genome sequence of Gaeumannomyces graminis var. tritici strain R3-111a-1.</title>
        <authorList>
            <consortium name="The Broad Institute Genome Sequencing Platform"/>
            <person name="Ma L.-J."/>
            <person name="Dead R."/>
            <person name="Young S."/>
            <person name="Zeng Q."/>
            <person name="Koehrsen M."/>
            <person name="Alvarado L."/>
            <person name="Berlin A."/>
            <person name="Chapman S.B."/>
            <person name="Chen Z."/>
            <person name="Freedman E."/>
            <person name="Gellesch M."/>
            <person name="Goldberg J."/>
            <person name="Griggs A."/>
            <person name="Gujja S."/>
            <person name="Heilman E.R."/>
            <person name="Heiman D."/>
            <person name="Hepburn T."/>
            <person name="Howarth C."/>
            <person name="Jen D."/>
            <person name="Larson L."/>
            <person name="Mehta T."/>
            <person name="Neiman D."/>
            <person name="Pearson M."/>
            <person name="Roberts A."/>
            <person name="Saif S."/>
            <person name="Shea T."/>
            <person name="Shenoy N."/>
            <person name="Sisk P."/>
            <person name="Stolte C."/>
            <person name="Sykes S."/>
            <person name="Walk T."/>
            <person name="White J."/>
            <person name="Yandava C."/>
            <person name="Haas B."/>
            <person name="Nusbaum C."/>
            <person name="Birren B."/>
        </authorList>
    </citation>
    <scope>NUCLEOTIDE SEQUENCE [LARGE SCALE GENOMIC DNA]</scope>
    <source>
        <strain evidence="4">R3-111a-1</strain>
    </source>
</reference>
<reference evidence="2" key="2">
    <citation type="submission" date="2010-07" db="EMBL/GenBank/DDBJ databases">
        <authorList>
            <consortium name="The Broad Institute Genome Sequencing Platform"/>
            <consortium name="Broad Institute Genome Sequencing Center for Infectious Disease"/>
            <person name="Ma L.-J."/>
            <person name="Dead R."/>
            <person name="Young S."/>
            <person name="Zeng Q."/>
            <person name="Koehrsen M."/>
            <person name="Alvarado L."/>
            <person name="Berlin A."/>
            <person name="Chapman S.B."/>
            <person name="Chen Z."/>
            <person name="Freedman E."/>
            <person name="Gellesch M."/>
            <person name="Goldberg J."/>
            <person name="Griggs A."/>
            <person name="Gujja S."/>
            <person name="Heilman E.R."/>
            <person name="Heiman D."/>
            <person name="Hepburn T."/>
            <person name="Howarth C."/>
            <person name="Jen D."/>
            <person name="Larson L."/>
            <person name="Mehta T."/>
            <person name="Neiman D."/>
            <person name="Pearson M."/>
            <person name="Roberts A."/>
            <person name="Saif S."/>
            <person name="Shea T."/>
            <person name="Shenoy N."/>
            <person name="Sisk P."/>
            <person name="Stolte C."/>
            <person name="Sykes S."/>
            <person name="Walk T."/>
            <person name="White J."/>
            <person name="Yandava C."/>
            <person name="Haas B."/>
            <person name="Nusbaum C."/>
            <person name="Birren B."/>
        </authorList>
    </citation>
    <scope>NUCLEOTIDE SEQUENCE</scope>
    <source>
        <strain evidence="2">R3-111a-1</strain>
    </source>
</reference>
<evidence type="ECO:0000313" key="4">
    <source>
        <dbReference type="Proteomes" id="UP000006039"/>
    </source>
</evidence>
<dbReference type="VEuPathDB" id="FungiDB:GGTG_02898"/>
<feature type="region of interest" description="Disordered" evidence="1">
    <location>
        <begin position="10"/>
        <end position="85"/>
    </location>
</feature>
<reference evidence="3" key="4">
    <citation type="journal article" date="2015" name="G3 (Bethesda)">
        <title>Genome sequences of three phytopathogenic species of the Magnaporthaceae family of fungi.</title>
        <authorList>
            <person name="Okagaki L.H."/>
            <person name="Nunes C.C."/>
            <person name="Sailsbery J."/>
            <person name="Clay B."/>
            <person name="Brown D."/>
            <person name="John T."/>
            <person name="Oh Y."/>
            <person name="Young N."/>
            <person name="Fitzgerald M."/>
            <person name="Haas B.J."/>
            <person name="Zeng Q."/>
            <person name="Young S."/>
            <person name="Adiconis X."/>
            <person name="Fan L."/>
            <person name="Levin J.Z."/>
            <person name="Mitchell T.K."/>
            <person name="Okubara P.A."/>
            <person name="Farman M.L."/>
            <person name="Kohn L.M."/>
            <person name="Birren B."/>
            <person name="Ma L.-J."/>
            <person name="Dean R.A."/>
        </authorList>
    </citation>
    <scope>NUCLEOTIDE SEQUENCE</scope>
    <source>
        <strain evidence="3">R3-111a-1</strain>
    </source>
</reference>
<evidence type="ECO:0000313" key="3">
    <source>
        <dbReference type="EnsemblFungi" id="EJT77793"/>
    </source>
</evidence>
<keyword evidence="4" id="KW-1185">Reference proteome</keyword>
<protein>
    <submittedName>
        <fullName evidence="2 3">Uncharacterized protein</fullName>
    </submittedName>
</protein>
<dbReference type="HOGENOM" id="CLU_1959722_0_0_1"/>
<dbReference type="RefSeq" id="XP_009218938.1">
    <property type="nucleotide sequence ID" value="XM_009220674.1"/>
</dbReference>
<reference evidence="2" key="3">
    <citation type="submission" date="2010-09" db="EMBL/GenBank/DDBJ databases">
        <title>Annotation of Gaeumannomyces graminis var. tritici R3-111a-1.</title>
        <authorList>
            <consortium name="The Broad Institute Genome Sequencing Platform"/>
            <person name="Ma L.-J."/>
            <person name="Dead R."/>
            <person name="Young S.K."/>
            <person name="Zeng Q."/>
            <person name="Gargeya S."/>
            <person name="Fitzgerald M."/>
            <person name="Haas B."/>
            <person name="Abouelleil A."/>
            <person name="Alvarado L."/>
            <person name="Arachchi H.M."/>
            <person name="Berlin A."/>
            <person name="Brown A."/>
            <person name="Chapman S.B."/>
            <person name="Chen Z."/>
            <person name="Dunbar C."/>
            <person name="Freedman E."/>
            <person name="Gearin G."/>
            <person name="Gellesch M."/>
            <person name="Goldberg J."/>
            <person name="Griggs A."/>
            <person name="Gujja S."/>
            <person name="Heiman D."/>
            <person name="Howarth C."/>
            <person name="Larson L."/>
            <person name="Lui A."/>
            <person name="MacDonald P.J.P."/>
            <person name="Mehta T."/>
            <person name="Montmayeur A."/>
            <person name="Murphy C."/>
            <person name="Neiman D."/>
            <person name="Pearson M."/>
            <person name="Priest M."/>
            <person name="Roberts A."/>
            <person name="Saif S."/>
            <person name="Shea T."/>
            <person name="Shenoy N."/>
            <person name="Sisk P."/>
            <person name="Stolte C."/>
            <person name="Sykes S."/>
            <person name="Yandava C."/>
            <person name="Wortman J."/>
            <person name="Nusbaum C."/>
            <person name="Birren B."/>
        </authorList>
    </citation>
    <scope>NUCLEOTIDE SEQUENCE</scope>
    <source>
        <strain evidence="2">R3-111a-1</strain>
    </source>
</reference>
<gene>
    <name evidence="3" type="primary">20343356</name>
    <name evidence="2" type="ORF">GGTG_02898</name>
</gene>
<organism evidence="2">
    <name type="scientific">Gaeumannomyces tritici (strain R3-111a-1)</name>
    <name type="common">Wheat and barley take-all root rot fungus</name>
    <name type="synonym">Gaeumannomyces graminis var. tritici</name>
    <dbReference type="NCBI Taxonomy" id="644352"/>
    <lineage>
        <taxon>Eukaryota</taxon>
        <taxon>Fungi</taxon>
        <taxon>Dikarya</taxon>
        <taxon>Ascomycota</taxon>
        <taxon>Pezizomycotina</taxon>
        <taxon>Sordariomycetes</taxon>
        <taxon>Sordariomycetidae</taxon>
        <taxon>Magnaporthales</taxon>
        <taxon>Magnaporthaceae</taxon>
        <taxon>Gaeumannomyces</taxon>
    </lineage>
</organism>
<dbReference type="EMBL" id="GL385396">
    <property type="protein sequence ID" value="EJT77793.1"/>
    <property type="molecule type" value="Genomic_DNA"/>
</dbReference>
<evidence type="ECO:0000256" key="1">
    <source>
        <dbReference type="SAM" id="MobiDB-lite"/>
    </source>
</evidence>
<evidence type="ECO:0000313" key="2">
    <source>
        <dbReference type="EMBL" id="EJT77793.1"/>
    </source>
</evidence>
<reference evidence="3" key="5">
    <citation type="submission" date="2018-04" db="UniProtKB">
        <authorList>
            <consortium name="EnsemblFungi"/>
        </authorList>
    </citation>
    <scope>IDENTIFICATION</scope>
    <source>
        <strain evidence="3">R3-111a-1</strain>
    </source>
</reference>
<dbReference type="Proteomes" id="UP000006039">
    <property type="component" value="Unassembled WGS sequence"/>
</dbReference>
<dbReference type="EnsemblFungi" id="EJT77793">
    <property type="protein sequence ID" value="EJT77793"/>
    <property type="gene ID" value="GGTG_02898"/>
</dbReference>
<proteinExistence type="predicted"/>
<dbReference type="AlphaFoldDB" id="J3NNP1"/>
<name>J3NNP1_GAET3</name>
<accession>J3NNP1</accession>
<sequence>MVVSFLALAEPAVKSSSSAPSEAADRPDTNSSSSRNRDNALSGREMPYDGTAKTEHSLRNPFENGHLQVSRNAPTNYPKFQCRVGDSSETHRIHRIKAEMVPLYAYDRHSLTVLIKDKDAPDRAVAIY</sequence>
<dbReference type="GeneID" id="20343356"/>